<feature type="domain" description="TRAP C4-dicarboxylate transport system permease DctM subunit" evidence="3">
    <location>
        <begin position="135"/>
        <end position="571"/>
    </location>
</feature>
<feature type="transmembrane region" description="Helical" evidence="2">
    <location>
        <begin position="193"/>
        <end position="216"/>
    </location>
</feature>
<name>A0A1G6JMB8_9FIRM</name>
<dbReference type="InterPro" id="IPR010656">
    <property type="entry name" value="DctM"/>
</dbReference>
<feature type="transmembrane region" description="Helical" evidence="2">
    <location>
        <begin position="323"/>
        <end position="340"/>
    </location>
</feature>
<feature type="transmembrane region" description="Helical" evidence="2">
    <location>
        <begin position="67"/>
        <end position="84"/>
    </location>
</feature>
<feature type="transmembrane region" description="Helical" evidence="2">
    <location>
        <begin position="462"/>
        <end position="480"/>
    </location>
</feature>
<reference evidence="5" key="1">
    <citation type="submission" date="2016-10" db="EMBL/GenBank/DDBJ databases">
        <authorList>
            <person name="Varghese N."/>
            <person name="Submissions S."/>
        </authorList>
    </citation>
    <scope>NUCLEOTIDE SEQUENCE [LARGE SCALE GENOMIC DNA]</scope>
    <source>
        <strain evidence="5">DSM 11005</strain>
    </source>
</reference>
<accession>A0A1G6JMB8</accession>
<keyword evidence="2" id="KW-0812">Transmembrane</keyword>
<feature type="transmembrane region" description="Helical" evidence="2">
    <location>
        <begin position="36"/>
        <end position="61"/>
    </location>
</feature>
<organism evidence="4 5">
    <name type="scientific">Succiniclasticum ruminis</name>
    <dbReference type="NCBI Taxonomy" id="40841"/>
    <lineage>
        <taxon>Bacteria</taxon>
        <taxon>Bacillati</taxon>
        <taxon>Bacillota</taxon>
        <taxon>Negativicutes</taxon>
        <taxon>Acidaminococcales</taxon>
        <taxon>Acidaminococcaceae</taxon>
        <taxon>Succiniclasticum</taxon>
    </lineage>
</organism>
<feature type="transmembrane region" description="Helical" evidence="2">
    <location>
        <begin position="119"/>
        <end position="141"/>
    </location>
</feature>
<feature type="transmembrane region" description="Helical" evidence="2">
    <location>
        <begin position="575"/>
        <end position="597"/>
    </location>
</feature>
<feature type="transmembrane region" description="Helical" evidence="2">
    <location>
        <begin position="153"/>
        <end position="173"/>
    </location>
</feature>
<evidence type="ECO:0000256" key="2">
    <source>
        <dbReference type="SAM" id="Phobius"/>
    </source>
</evidence>
<dbReference type="PANTHER" id="PTHR43849:SF2">
    <property type="entry name" value="BLL3936 PROTEIN"/>
    <property type="match status" value="1"/>
</dbReference>
<feature type="transmembrane region" description="Helical" evidence="2">
    <location>
        <begin position="361"/>
        <end position="380"/>
    </location>
</feature>
<feature type="transmembrane region" description="Helical" evidence="2">
    <location>
        <begin position="96"/>
        <end position="113"/>
    </location>
</feature>
<dbReference type="Pfam" id="PF06808">
    <property type="entry name" value="DctM"/>
    <property type="match status" value="1"/>
</dbReference>
<gene>
    <name evidence="4" type="ORF">SAMN04487864_103186</name>
</gene>
<dbReference type="InterPro" id="IPR011853">
    <property type="entry name" value="TRAP_DctM-Dct_fused"/>
</dbReference>
<feature type="region of interest" description="Disordered" evidence="1">
    <location>
        <begin position="1"/>
        <end position="26"/>
    </location>
</feature>
<dbReference type="OrthoDB" id="9759894at2"/>
<protein>
    <submittedName>
        <fullName evidence="4">TRAP transporter, 4TM/12TM fusion protein</fullName>
    </submittedName>
</protein>
<evidence type="ECO:0000256" key="1">
    <source>
        <dbReference type="SAM" id="MobiDB-lite"/>
    </source>
</evidence>
<keyword evidence="2" id="KW-1133">Transmembrane helix</keyword>
<dbReference type="NCBIfam" id="TIGR02123">
    <property type="entry name" value="TRAP_fused"/>
    <property type="match status" value="1"/>
</dbReference>
<dbReference type="PANTHER" id="PTHR43849">
    <property type="entry name" value="BLL3936 PROTEIN"/>
    <property type="match status" value="1"/>
</dbReference>
<keyword evidence="5" id="KW-1185">Reference proteome</keyword>
<evidence type="ECO:0000313" key="4">
    <source>
        <dbReference type="EMBL" id="SDC19880.1"/>
    </source>
</evidence>
<dbReference type="Proteomes" id="UP000198943">
    <property type="component" value="Unassembled WGS sequence"/>
</dbReference>
<sequence>MDDLKKKTTAAPAEMSAEEVMQKFDKESNKREPDGFWGYVISAICILFACFQLYTGIFGVLDAHLQRTIHLCFGMALIYLLYPARASWSRKSMHPVDLVFAVLSVFATMYIFFQYDELVLRAGMNTETDIMVGILGIVLVFEAARRTVGWPMITVALIFLAYAFAGPYMPGIMAHRGVGFDELVSHLYFTTEGIFGVPMGVSSTFIYLFILFGAYLEATGLGKFFIDTANALAGWAVGGPAKVAVLSSGLMGTVSGSSVANVAGTGSFTIPMMKKLGYRPAFAGAVEAAASTGGQLMPPVMGAAAFLMAEFVGVPYIDVVKAAVIPAVLYYTGIWIGVHFEAKKYGLKGTPREELPKFGELLREKGHLAIPLIIIVYLLVTGYTPMRAALYAIALTIICACLRKSTRITPKDFVNGLINGSKGVLGVLIACATAGIIIGVVTKTGVGLKLATALLDLAGGQLLPAMFFTMITSLILGMGVPTTANYVITSTIAAPALVQMNVPVLAAHMFAFYFGIVADVTPPVALAAYAGSGIAGANPMKTGVNAAKLAIAAFIVPYIFVLAPELLMINATAVTVLLSMITAILGMWGLSLAMIGFCQHPLNILQRIVFFLGGLCLIVPGTMTDIAGVAVLVLAFLWQKRNKGGALTATGEDD</sequence>
<dbReference type="AlphaFoldDB" id="A0A1G6JMB8"/>
<dbReference type="RefSeq" id="WP_093729624.1">
    <property type="nucleotide sequence ID" value="NZ_FMYW01000003.1"/>
</dbReference>
<dbReference type="EMBL" id="FMYW01000003">
    <property type="protein sequence ID" value="SDC19880.1"/>
    <property type="molecule type" value="Genomic_DNA"/>
</dbReference>
<feature type="transmembrane region" description="Helical" evidence="2">
    <location>
        <begin position="520"/>
        <end position="537"/>
    </location>
</feature>
<feature type="transmembrane region" description="Helical" evidence="2">
    <location>
        <begin position="609"/>
        <end position="638"/>
    </location>
</feature>
<keyword evidence="2" id="KW-0472">Membrane</keyword>
<feature type="transmembrane region" description="Helical" evidence="2">
    <location>
        <begin position="423"/>
        <end position="442"/>
    </location>
</feature>
<evidence type="ECO:0000313" key="5">
    <source>
        <dbReference type="Proteomes" id="UP000198943"/>
    </source>
</evidence>
<evidence type="ECO:0000259" key="3">
    <source>
        <dbReference type="Pfam" id="PF06808"/>
    </source>
</evidence>
<feature type="transmembrane region" description="Helical" evidence="2">
    <location>
        <begin position="549"/>
        <end position="569"/>
    </location>
</feature>
<proteinExistence type="predicted"/>